<dbReference type="CDD" id="cd01650">
    <property type="entry name" value="RT_nLTR_like"/>
    <property type="match status" value="1"/>
</dbReference>
<keyword evidence="5" id="KW-1185">Reference proteome</keyword>
<dbReference type="InterPro" id="IPR025558">
    <property type="entry name" value="DUF4283"/>
</dbReference>
<sequence length="875" mass="99361">MANHQMLREASWSESQSTPTNSSSSSGYSSEDSGDLEPDYVIPRQGPVIEIVDDFINMQRDYWRNCLIGVLVDDNTVKAPRLQQIIHRVRQLQFPVRVVGRSRNVYVFEFGCNLDREVIAHEGPWAIQNKYLVMQHWKPNLILENISLEAVPAWVEFWGFPLEYYSASVADLVGSMVGKVLEVDFSDQGFRNLRYLCVRVELDRNTPLLMGFYVLLDNGRTLWIQCKYERVFRICKQCGCLGHIARDCKTGRRRAQAAVEAQKQALRQRFNAVDFIDFNTPLFVNEAIAFRKFKGRRTTKISVQVDNEAVIYNTHEFRPISFLRTNSSSSSGASGTNVIRVLDDSSSNSDNSSSPNSSHHANPEVSSDVYVDIEEEDPLTPEGYYSASYEHNFGGQQSAEEPIPHPNVSQSPINWDLIACESSYWQPTSEVQTILQPDSSEQRGPPVHVMQQSAPLVTQSILLQDQNVLQVAENMHQAEQVASSLNEVANVCETQPQNSAFTEFFPKESHCHVSSNLWKIWTDKDKRKALEHYLQNFKRQKTEGFFHKTLGRKAEDDSALKPSPKRICLQSSEEGHKGGTVLAWKNSVKCSVLDISPNWIHTLATDAMGTSFNLTCVYGPPHLAERPRFWDKLSHIASSVQYPWLIIGDFNQVLRSSEKLSMNLNIPGAEDFENFLNDAGLINLHPQGNWFTWTNGRGFLLKDLNRTLITLIPKIDVPEKLKDFRPIGLCNVVYKVITKILVLRLQNIMTRIISPFQNGFVKGRSISDSVFLASEVMSFIHKARKTKTAWCAFKLDIHKAYDKLSWNFLEAVLRCQHLNKDKSFLVFSPNTSSHVKRYIASELGVSVSTRIGRYLGTIVDNSRSEFSFDGGKSEF</sequence>
<organism evidence="4 5">
    <name type="scientific">Senna tora</name>
    <dbReference type="NCBI Taxonomy" id="362788"/>
    <lineage>
        <taxon>Eukaryota</taxon>
        <taxon>Viridiplantae</taxon>
        <taxon>Streptophyta</taxon>
        <taxon>Embryophyta</taxon>
        <taxon>Tracheophyta</taxon>
        <taxon>Spermatophyta</taxon>
        <taxon>Magnoliopsida</taxon>
        <taxon>eudicotyledons</taxon>
        <taxon>Gunneridae</taxon>
        <taxon>Pentapetalae</taxon>
        <taxon>rosids</taxon>
        <taxon>fabids</taxon>
        <taxon>Fabales</taxon>
        <taxon>Fabaceae</taxon>
        <taxon>Caesalpinioideae</taxon>
        <taxon>Cassia clade</taxon>
        <taxon>Senna</taxon>
    </lineage>
</organism>
<keyword evidence="4" id="KW-0695">RNA-directed DNA polymerase</keyword>
<dbReference type="Pfam" id="PF14392">
    <property type="entry name" value="zf-CCHC_4"/>
    <property type="match status" value="1"/>
</dbReference>
<dbReference type="InterPro" id="IPR000477">
    <property type="entry name" value="RT_dom"/>
</dbReference>
<evidence type="ECO:0000256" key="2">
    <source>
        <dbReference type="SAM" id="MobiDB-lite"/>
    </source>
</evidence>
<evidence type="ECO:0000256" key="1">
    <source>
        <dbReference type="PROSITE-ProRule" id="PRU00047"/>
    </source>
</evidence>
<dbReference type="OrthoDB" id="990321at2759"/>
<feature type="compositionally biased region" description="Low complexity" evidence="2">
    <location>
        <begin position="12"/>
        <end position="31"/>
    </location>
</feature>
<dbReference type="InterPro" id="IPR040256">
    <property type="entry name" value="At4g02000-like"/>
</dbReference>
<accession>A0A834W9R2</accession>
<keyword evidence="1" id="KW-0479">Metal-binding</keyword>
<dbReference type="GO" id="GO:0003964">
    <property type="term" value="F:RNA-directed DNA polymerase activity"/>
    <property type="evidence" value="ECO:0007669"/>
    <property type="project" value="UniProtKB-KW"/>
</dbReference>
<dbReference type="SUPFAM" id="SSF56672">
    <property type="entry name" value="DNA/RNA polymerases"/>
    <property type="match status" value="1"/>
</dbReference>
<dbReference type="EMBL" id="JAAIUW010000009">
    <property type="protein sequence ID" value="KAF7815570.1"/>
    <property type="molecule type" value="Genomic_DNA"/>
</dbReference>
<protein>
    <submittedName>
        <fullName evidence="4">Reverse transcriptase</fullName>
    </submittedName>
</protein>
<dbReference type="Gene3D" id="3.60.10.10">
    <property type="entry name" value="Endonuclease/exonuclease/phosphatase"/>
    <property type="match status" value="1"/>
</dbReference>
<dbReference type="Proteomes" id="UP000634136">
    <property type="component" value="Unassembled WGS sequence"/>
</dbReference>
<feature type="compositionally biased region" description="Low complexity" evidence="2">
    <location>
        <begin position="344"/>
        <end position="358"/>
    </location>
</feature>
<evidence type="ECO:0000259" key="3">
    <source>
        <dbReference type="PROSITE" id="PS50158"/>
    </source>
</evidence>
<dbReference type="Pfam" id="PF00078">
    <property type="entry name" value="RVT_1"/>
    <property type="match status" value="1"/>
</dbReference>
<dbReference type="PROSITE" id="PS50158">
    <property type="entry name" value="ZF_CCHC"/>
    <property type="match status" value="1"/>
</dbReference>
<feature type="region of interest" description="Disordered" evidence="2">
    <location>
        <begin position="342"/>
        <end position="365"/>
    </location>
</feature>
<reference evidence="4" key="1">
    <citation type="submission" date="2020-09" db="EMBL/GenBank/DDBJ databases">
        <title>Genome-Enabled Discovery of Anthraquinone Biosynthesis in Senna tora.</title>
        <authorList>
            <person name="Kang S.-H."/>
            <person name="Pandey R.P."/>
            <person name="Lee C.-M."/>
            <person name="Sim J.-S."/>
            <person name="Jeong J.-T."/>
            <person name="Choi B.-S."/>
            <person name="Jung M."/>
            <person name="Ginzburg D."/>
            <person name="Zhao K."/>
            <person name="Won S.Y."/>
            <person name="Oh T.-J."/>
            <person name="Yu Y."/>
            <person name="Kim N.-H."/>
            <person name="Lee O.R."/>
            <person name="Lee T.-H."/>
            <person name="Bashyal P."/>
            <person name="Kim T.-S."/>
            <person name="Lee W.-H."/>
            <person name="Kawkins C."/>
            <person name="Kim C.-K."/>
            <person name="Kim J.S."/>
            <person name="Ahn B.O."/>
            <person name="Rhee S.Y."/>
            <person name="Sohng J.K."/>
        </authorList>
    </citation>
    <scope>NUCLEOTIDE SEQUENCE</scope>
    <source>
        <tissue evidence="4">Leaf</tissue>
    </source>
</reference>
<dbReference type="GO" id="GO:0003676">
    <property type="term" value="F:nucleic acid binding"/>
    <property type="evidence" value="ECO:0007669"/>
    <property type="project" value="InterPro"/>
</dbReference>
<evidence type="ECO:0000313" key="4">
    <source>
        <dbReference type="EMBL" id="KAF7815570.1"/>
    </source>
</evidence>
<dbReference type="GO" id="GO:0008270">
    <property type="term" value="F:zinc ion binding"/>
    <property type="evidence" value="ECO:0007669"/>
    <property type="project" value="UniProtKB-KW"/>
</dbReference>
<dbReference type="AlphaFoldDB" id="A0A834W9R2"/>
<proteinExistence type="predicted"/>
<name>A0A834W9R2_9FABA</name>
<keyword evidence="1" id="KW-0862">Zinc</keyword>
<dbReference type="InterPro" id="IPR025836">
    <property type="entry name" value="Zn_knuckle_CX2CX4HX4C"/>
</dbReference>
<dbReference type="Pfam" id="PF14111">
    <property type="entry name" value="DUF4283"/>
    <property type="match status" value="1"/>
</dbReference>
<dbReference type="PANTHER" id="PTHR31286">
    <property type="entry name" value="GLYCINE-RICH CELL WALL STRUCTURAL PROTEIN 1.8-LIKE"/>
    <property type="match status" value="1"/>
</dbReference>
<evidence type="ECO:0000313" key="5">
    <source>
        <dbReference type="Proteomes" id="UP000634136"/>
    </source>
</evidence>
<dbReference type="InterPro" id="IPR043502">
    <property type="entry name" value="DNA/RNA_pol_sf"/>
</dbReference>
<dbReference type="InterPro" id="IPR036691">
    <property type="entry name" value="Endo/exonu/phosph_ase_sf"/>
</dbReference>
<dbReference type="PANTHER" id="PTHR31286:SF167">
    <property type="entry name" value="OS09G0268800 PROTEIN"/>
    <property type="match status" value="1"/>
</dbReference>
<gene>
    <name evidence="4" type="ORF">G2W53_029539</name>
</gene>
<feature type="region of interest" description="Disordered" evidence="2">
    <location>
        <begin position="1"/>
        <end position="41"/>
    </location>
</feature>
<keyword evidence="4" id="KW-0548">Nucleotidyltransferase</keyword>
<dbReference type="InterPro" id="IPR001878">
    <property type="entry name" value="Znf_CCHC"/>
</dbReference>
<comment type="caution">
    <text evidence="4">The sequence shown here is derived from an EMBL/GenBank/DDBJ whole genome shotgun (WGS) entry which is preliminary data.</text>
</comment>
<keyword evidence="1" id="KW-0863">Zinc-finger</keyword>
<keyword evidence="4" id="KW-0808">Transferase</keyword>
<dbReference type="SUPFAM" id="SSF56219">
    <property type="entry name" value="DNase I-like"/>
    <property type="match status" value="1"/>
</dbReference>
<feature type="domain" description="CCHC-type" evidence="3">
    <location>
        <begin position="235"/>
        <end position="249"/>
    </location>
</feature>